<dbReference type="InterPro" id="IPR058154">
    <property type="entry name" value="Bxb1_TTP-like"/>
</dbReference>
<name>A0A7G7MFV8_9PSEU</name>
<protein>
    <recommendedName>
        <fullName evidence="3">Phage major tail protein, phi13 family</fullName>
    </recommendedName>
</protein>
<dbReference type="KEGG" id="ppel:H6H00_26775"/>
<accession>A0A7G7MFV8</accession>
<dbReference type="EMBL" id="CP060131">
    <property type="protein sequence ID" value="QNG51669.1"/>
    <property type="molecule type" value="Genomic_DNA"/>
</dbReference>
<dbReference type="RefSeq" id="WP_185718423.1">
    <property type="nucleotide sequence ID" value="NZ_BAAAWI010000001.1"/>
</dbReference>
<dbReference type="AlphaFoldDB" id="A0A7G7MFV8"/>
<evidence type="ECO:0000313" key="1">
    <source>
        <dbReference type="EMBL" id="QNG51669.1"/>
    </source>
</evidence>
<evidence type="ECO:0008006" key="3">
    <source>
        <dbReference type="Google" id="ProtNLM"/>
    </source>
</evidence>
<dbReference type="Proteomes" id="UP000515728">
    <property type="component" value="Chromosome"/>
</dbReference>
<reference evidence="1 2" key="1">
    <citation type="submission" date="2020-08" db="EMBL/GenBank/DDBJ databases">
        <authorList>
            <person name="Mo P."/>
        </authorList>
    </citation>
    <scope>NUCLEOTIDE SEQUENCE [LARGE SCALE GENOMIC DNA]</scope>
    <source>
        <strain evidence="1 2">CGMCC 4.1532</strain>
    </source>
</reference>
<organism evidence="1 2">
    <name type="scientific">Pseudonocardia petroleophila</name>
    <dbReference type="NCBI Taxonomy" id="37331"/>
    <lineage>
        <taxon>Bacteria</taxon>
        <taxon>Bacillati</taxon>
        <taxon>Actinomycetota</taxon>
        <taxon>Actinomycetes</taxon>
        <taxon>Pseudonocardiales</taxon>
        <taxon>Pseudonocardiaceae</taxon>
        <taxon>Pseudonocardia</taxon>
    </lineage>
</organism>
<sequence>MAVSATNLTQGPGTLYHGAVGAVEPLDTAIGDAPDDAVWTDVGGTRDGISLTIAQEYSELEVDQIVDVPGRRLTKRDMSLVTNLAEPTLDNLALTLNAGLVTSGSGFKSYEPSADTSATQPNYCALLMDGFAAGGLRRRVIVRKGLSTNNVEFAYKKDEQTVFSVTFSAHYVSPSVKPFKIVDEAA</sequence>
<evidence type="ECO:0000313" key="2">
    <source>
        <dbReference type="Proteomes" id="UP000515728"/>
    </source>
</evidence>
<dbReference type="Pfam" id="PF25681">
    <property type="entry name" value="Phage_TTP_17"/>
    <property type="match status" value="1"/>
</dbReference>
<proteinExistence type="predicted"/>
<gene>
    <name evidence="1" type="ORF">H6H00_26775</name>
</gene>
<keyword evidence="2" id="KW-1185">Reference proteome</keyword>